<dbReference type="EMBL" id="JACBAE010001113">
    <property type="protein sequence ID" value="KAF7172931.1"/>
    <property type="molecule type" value="Genomic_DNA"/>
</dbReference>
<keyword evidence="5 10" id="KW-0472">Membrane</keyword>
<keyword evidence="3 10" id="KW-0812">Transmembrane</keyword>
<accession>A0A8H6QGZ3</accession>
<evidence type="ECO:0000256" key="11">
    <source>
        <dbReference type="SAM" id="MobiDB-lite"/>
    </source>
</evidence>
<name>A0A8H6QGZ3_9EURO</name>
<dbReference type="OrthoDB" id="302728at2759"/>
<evidence type="ECO:0000313" key="13">
    <source>
        <dbReference type="EMBL" id="KAF7172931.1"/>
    </source>
</evidence>
<feature type="domain" description="Palmitoyltransferase DHHC" evidence="12">
    <location>
        <begin position="126"/>
        <end position="251"/>
    </location>
</feature>
<dbReference type="Pfam" id="PF01529">
    <property type="entry name" value="DHHC"/>
    <property type="match status" value="1"/>
</dbReference>
<gene>
    <name evidence="13" type="ORF">CNMCM5623_005082</name>
</gene>
<feature type="transmembrane region" description="Helical" evidence="10">
    <location>
        <begin position="174"/>
        <end position="197"/>
    </location>
</feature>
<reference evidence="13" key="1">
    <citation type="submission" date="2020-06" db="EMBL/GenBank/DDBJ databases">
        <title>Draft genome sequences of strains closely related to Aspergillus parafelis and Aspergillus hiratsukae.</title>
        <authorList>
            <person name="Dos Santos R.A.C."/>
            <person name="Rivero-Menendez O."/>
            <person name="Steenwyk J.L."/>
            <person name="Mead M.E."/>
            <person name="Goldman G.H."/>
            <person name="Alastruey-Izquierdo A."/>
            <person name="Rokas A."/>
        </authorList>
    </citation>
    <scope>NUCLEOTIDE SEQUENCE</scope>
    <source>
        <strain evidence="13">CNM-CM5623</strain>
    </source>
</reference>
<feature type="region of interest" description="Disordered" evidence="11">
    <location>
        <begin position="456"/>
        <end position="547"/>
    </location>
</feature>
<feature type="transmembrane region" description="Helical" evidence="10">
    <location>
        <begin position="209"/>
        <end position="235"/>
    </location>
</feature>
<comment type="subcellular location">
    <subcellularLocation>
        <location evidence="1">Membrane</location>
        <topology evidence="1">Multi-pass membrane protein</topology>
    </subcellularLocation>
</comment>
<keyword evidence="8 10" id="KW-0012">Acyltransferase</keyword>
<feature type="transmembrane region" description="Helical" evidence="10">
    <location>
        <begin position="29"/>
        <end position="51"/>
    </location>
</feature>
<evidence type="ECO:0000256" key="4">
    <source>
        <dbReference type="ARBA" id="ARBA00022989"/>
    </source>
</evidence>
<proteinExistence type="inferred from homology"/>
<organism evidence="13 14">
    <name type="scientific">Aspergillus felis</name>
    <dbReference type="NCBI Taxonomy" id="1287682"/>
    <lineage>
        <taxon>Eukaryota</taxon>
        <taxon>Fungi</taxon>
        <taxon>Dikarya</taxon>
        <taxon>Ascomycota</taxon>
        <taxon>Pezizomycotina</taxon>
        <taxon>Eurotiomycetes</taxon>
        <taxon>Eurotiomycetidae</taxon>
        <taxon>Eurotiales</taxon>
        <taxon>Aspergillaceae</taxon>
        <taxon>Aspergillus</taxon>
        <taxon>Aspergillus subgen. Fumigati</taxon>
    </lineage>
</organism>
<evidence type="ECO:0000259" key="12">
    <source>
        <dbReference type="Pfam" id="PF01529"/>
    </source>
</evidence>
<comment type="caution">
    <text evidence="13">The sequence shown here is derived from an EMBL/GenBank/DDBJ whole genome shotgun (WGS) entry which is preliminary data.</text>
</comment>
<evidence type="ECO:0000256" key="8">
    <source>
        <dbReference type="ARBA" id="ARBA00023315"/>
    </source>
</evidence>
<feature type="compositionally biased region" description="Basic and acidic residues" evidence="11">
    <location>
        <begin position="535"/>
        <end position="547"/>
    </location>
</feature>
<evidence type="ECO:0000256" key="9">
    <source>
        <dbReference type="ARBA" id="ARBA00048048"/>
    </source>
</evidence>
<comment type="domain">
    <text evidence="10">The DHHC domain is required for palmitoyltransferase activity.</text>
</comment>
<dbReference type="PANTHER" id="PTHR12246">
    <property type="entry name" value="PALMITOYLTRANSFERASE ZDHHC16"/>
    <property type="match status" value="1"/>
</dbReference>
<dbReference type="Proteomes" id="UP000654922">
    <property type="component" value="Unassembled WGS sequence"/>
</dbReference>
<comment type="similarity">
    <text evidence="10">Belongs to the DHHC palmitoyltransferase family.</text>
</comment>
<keyword evidence="2 10" id="KW-0808">Transferase</keyword>
<dbReference type="AlphaFoldDB" id="A0A8H6QGZ3"/>
<evidence type="ECO:0000256" key="1">
    <source>
        <dbReference type="ARBA" id="ARBA00004141"/>
    </source>
</evidence>
<dbReference type="PROSITE" id="PS50216">
    <property type="entry name" value="DHHC"/>
    <property type="match status" value="1"/>
</dbReference>
<dbReference type="EC" id="2.3.1.225" evidence="10"/>
<evidence type="ECO:0000313" key="14">
    <source>
        <dbReference type="Proteomes" id="UP000654922"/>
    </source>
</evidence>
<evidence type="ECO:0000256" key="10">
    <source>
        <dbReference type="RuleBase" id="RU079119"/>
    </source>
</evidence>
<protein>
    <recommendedName>
        <fullName evidence="10">Palmitoyltransferase</fullName>
        <ecNumber evidence="10">2.3.1.225</ecNumber>
    </recommendedName>
</protein>
<evidence type="ECO:0000256" key="7">
    <source>
        <dbReference type="ARBA" id="ARBA00023288"/>
    </source>
</evidence>
<sequence>MATLATSPPTSPSWPKRRPRAWALRCERYCCAAATYFPLAFVYSLTTWAVYVEASIGLKPSRSPWIGLPSSILGILLYICLNASYTVAVFTDPGSPLTTGANRHQYSALPVTELPEFTAYTVSSNGGSRYCKKCQCPKPDRTHHCSTCKRCVLKMDHHCPWLATCVGLYNYKAFLLFLIYTSLFCLVDFAVAATWIWTEVFNDAPYLETMLPVNVVLLAILGGIIGLVLTGFTAWHISLAVRGMTTIECLEKTRYVSPLRKALDRHRYEHILGNHRDGNGDSPASDSFGHRLQDYGQQILDAHANAIPGVTRAEEGEEQLYPAPAQPIADGMSGDQLTPAQPALTRSYAELERQREHDRYEDYLNEQDNGKLPHAFDLGWRKNLLHLFGNRPLLWPIPVCTTTGDGWRWEPSRKFLEAQEGLRQKREQDMANQQHYYRDLYSRNMNNSRAWLGQDAAAPTWNPNQPLDSFRNPERPTTGVSMQTLAPISPRPRPGDSDFEDDISETDPLNQGSVPAIEAVGRLRKPDEPGSAAANRREESSEWRDWD</sequence>
<keyword evidence="6" id="KW-0564">Palmitate</keyword>
<dbReference type="GO" id="GO:0016020">
    <property type="term" value="C:membrane"/>
    <property type="evidence" value="ECO:0007669"/>
    <property type="project" value="UniProtKB-SubCell"/>
</dbReference>
<feature type="transmembrane region" description="Helical" evidence="10">
    <location>
        <begin position="71"/>
        <end position="90"/>
    </location>
</feature>
<evidence type="ECO:0000256" key="6">
    <source>
        <dbReference type="ARBA" id="ARBA00023139"/>
    </source>
</evidence>
<evidence type="ECO:0000256" key="2">
    <source>
        <dbReference type="ARBA" id="ARBA00022679"/>
    </source>
</evidence>
<keyword evidence="4 10" id="KW-1133">Transmembrane helix</keyword>
<comment type="catalytic activity">
    <reaction evidence="9 10">
        <text>L-cysteinyl-[protein] + hexadecanoyl-CoA = S-hexadecanoyl-L-cysteinyl-[protein] + CoA</text>
        <dbReference type="Rhea" id="RHEA:36683"/>
        <dbReference type="Rhea" id="RHEA-COMP:10131"/>
        <dbReference type="Rhea" id="RHEA-COMP:11032"/>
        <dbReference type="ChEBI" id="CHEBI:29950"/>
        <dbReference type="ChEBI" id="CHEBI:57287"/>
        <dbReference type="ChEBI" id="CHEBI:57379"/>
        <dbReference type="ChEBI" id="CHEBI:74151"/>
        <dbReference type="EC" id="2.3.1.225"/>
    </reaction>
</comment>
<keyword evidence="7" id="KW-0449">Lipoprotein</keyword>
<dbReference type="InterPro" id="IPR001594">
    <property type="entry name" value="Palmitoyltrfase_DHHC"/>
</dbReference>
<evidence type="ECO:0000256" key="5">
    <source>
        <dbReference type="ARBA" id="ARBA00023136"/>
    </source>
</evidence>
<dbReference type="GO" id="GO:0019706">
    <property type="term" value="F:protein-cysteine S-palmitoyltransferase activity"/>
    <property type="evidence" value="ECO:0007669"/>
    <property type="project" value="UniProtKB-EC"/>
</dbReference>
<evidence type="ECO:0000256" key="3">
    <source>
        <dbReference type="ARBA" id="ARBA00022692"/>
    </source>
</evidence>
<dbReference type="InterPro" id="IPR039859">
    <property type="entry name" value="PFA4/ZDH16/20/ERF2-like"/>
</dbReference>